<name>A0A512M895_9BACT</name>
<organism evidence="2 3">
    <name type="scientific">Brevifollis gellanilyticus</name>
    <dbReference type="NCBI Taxonomy" id="748831"/>
    <lineage>
        <taxon>Bacteria</taxon>
        <taxon>Pseudomonadati</taxon>
        <taxon>Verrucomicrobiota</taxon>
        <taxon>Verrucomicrobiia</taxon>
        <taxon>Verrucomicrobiales</taxon>
        <taxon>Verrucomicrobiaceae</taxon>
    </lineage>
</organism>
<accession>A0A512M895</accession>
<keyword evidence="1" id="KW-0472">Membrane</keyword>
<protein>
    <submittedName>
        <fullName evidence="2">Uncharacterized protein</fullName>
    </submittedName>
</protein>
<keyword evidence="1" id="KW-0812">Transmembrane</keyword>
<evidence type="ECO:0000256" key="1">
    <source>
        <dbReference type="SAM" id="Phobius"/>
    </source>
</evidence>
<comment type="caution">
    <text evidence="2">The sequence shown here is derived from an EMBL/GenBank/DDBJ whole genome shotgun (WGS) entry which is preliminary data.</text>
</comment>
<reference evidence="2 3" key="1">
    <citation type="submission" date="2019-07" db="EMBL/GenBank/DDBJ databases">
        <title>Whole genome shotgun sequence of Brevifollis gellanilyticus NBRC 108608.</title>
        <authorList>
            <person name="Hosoyama A."/>
            <person name="Uohara A."/>
            <person name="Ohji S."/>
            <person name="Ichikawa N."/>
        </authorList>
    </citation>
    <scope>NUCLEOTIDE SEQUENCE [LARGE SCALE GENOMIC DNA]</scope>
    <source>
        <strain evidence="2 3">NBRC 108608</strain>
    </source>
</reference>
<feature type="transmembrane region" description="Helical" evidence="1">
    <location>
        <begin position="6"/>
        <end position="28"/>
    </location>
</feature>
<dbReference type="Proteomes" id="UP000321577">
    <property type="component" value="Unassembled WGS sequence"/>
</dbReference>
<evidence type="ECO:0000313" key="2">
    <source>
        <dbReference type="EMBL" id="GEP42945.1"/>
    </source>
</evidence>
<sequence>MEDYVGYLPYVPPVLTILWALICLRIYTMISKDNPGQRRLIAIGGAVGAALIYVLASNLTALLQAPSSEPAEAKTEEGRVKVQMKAE</sequence>
<evidence type="ECO:0000313" key="3">
    <source>
        <dbReference type="Proteomes" id="UP000321577"/>
    </source>
</evidence>
<gene>
    <name evidence="2" type="ORF">BGE01nite_22360</name>
</gene>
<dbReference type="EMBL" id="BKAG01000013">
    <property type="protein sequence ID" value="GEP42945.1"/>
    <property type="molecule type" value="Genomic_DNA"/>
</dbReference>
<dbReference type="RefSeq" id="WP_146850527.1">
    <property type="nucleotide sequence ID" value="NZ_BKAG01000013.1"/>
</dbReference>
<keyword evidence="1" id="KW-1133">Transmembrane helix</keyword>
<feature type="transmembrane region" description="Helical" evidence="1">
    <location>
        <begin position="40"/>
        <end position="63"/>
    </location>
</feature>
<dbReference type="AlphaFoldDB" id="A0A512M895"/>
<proteinExistence type="predicted"/>
<keyword evidence="3" id="KW-1185">Reference proteome</keyword>